<evidence type="ECO:0000256" key="3">
    <source>
        <dbReference type="ARBA" id="ARBA00022553"/>
    </source>
</evidence>
<evidence type="ECO:0000256" key="6">
    <source>
        <dbReference type="SAM" id="Phobius"/>
    </source>
</evidence>
<dbReference type="SMART" id="SM00387">
    <property type="entry name" value="HATPase_c"/>
    <property type="match status" value="1"/>
</dbReference>
<dbReference type="EC" id="2.7.13.3" evidence="2"/>
<reference evidence="10 11" key="1">
    <citation type="submission" date="2018-03" db="EMBL/GenBank/DDBJ databases">
        <title>Whole genome sequencing of Histamine producing bacteria.</title>
        <authorList>
            <person name="Butler K."/>
        </authorList>
    </citation>
    <scope>NUCLEOTIDE SEQUENCE [LARGE SCALE GENOMIC DNA]</scope>
    <source>
        <strain evidence="10 11">DSM 16190</strain>
    </source>
</reference>
<dbReference type="Pfam" id="PF00512">
    <property type="entry name" value="HisKA"/>
    <property type="match status" value="1"/>
</dbReference>
<comment type="catalytic activity">
    <reaction evidence="1">
        <text>ATP + protein L-histidine = ADP + protein N-phospho-L-histidine.</text>
        <dbReference type="EC" id="2.7.13.3"/>
    </reaction>
</comment>
<dbReference type="Pfam" id="PF07494">
    <property type="entry name" value="Reg_prop"/>
    <property type="match status" value="1"/>
</dbReference>
<feature type="signal peptide" evidence="7">
    <location>
        <begin position="1"/>
        <end position="30"/>
    </location>
</feature>
<dbReference type="Pfam" id="PF02518">
    <property type="entry name" value="HATPase_c"/>
    <property type="match status" value="1"/>
</dbReference>
<keyword evidence="11" id="KW-1185">Reference proteome</keyword>
<protein>
    <recommendedName>
        <fullName evidence="2">histidine kinase</fullName>
        <ecNumber evidence="2">2.7.13.3</ecNumber>
    </recommendedName>
</protein>
<dbReference type="AlphaFoldDB" id="A0A2T3N4W5"/>
<evidence type="ECO:0000259" key="8">
    <source>
        <dbReference type="PROSITE" id="PS01124"/>
    </source>
</evidence>
<dbReference type="GO" id="GO:0043565">
    <property type="term" value="F:sequence-specific DNA binding"/>
    <property type="evidence" value="ECO:0007669"/>
    <property type="project" value="InterPro"/>
</dbReference>
<dbReference type="Gene3D" id="2.130.10.10">
    <property type="entry name" value="YVTN repeat-like/Quinoprotein amine dehydrogenase"/>
    <property type="match status" value="3"/>
</dbReference>
<dbReference type="GO" id="GO:0003700">
    <property type="term" value="F:DNA-binding transcription factor activity"/>
    <property type="evidence" value="ECO:0007669"/>
    <property type="project" value="InterPro"/>
</dbReference>
<dbReference type="SMART" id="SM00342">
    <property type="entry name" value="HTH_ARAC"/>
    <property type="match status" value="1"/>
</dbReference>
<evidence type="ECO:0000256" key="2">
    <source>
        <dbReference type="ARBA" id="ARBA00012438"/>
    </source>
</evidence>
<proteinExistence type="predicted"/>
<dbReference type="InterPro" id="IPR018060">
    <property type="entry name" value="HTH_AraC"/>
</dbReference>
<dbReference type="SMART" id="SM00388">
    <property type="entry name" value="HisKA"/>
    <property type="match status" value="1"/>
</dbReference>
<dbReference type="PROSITE" id="PS50109">
    <property type="entry name" value="HIS_KIN"/>
    <property type="match status" value="1"/>
</dbReference>
<dbReference type="PANTHER" id="PTHR43547">
    <property type="entry name" value="TWO-COMPONENT HISTIDINE KINASE"/>
    <property type="match status" value="1"/>
</dbReference>
<comment type="caution">
    <text evidence="10">The sequence shown here is derived from an EMBL/GenBank/DDBJ whole genome shotgun (WGS) entry which is preliminary data.</text>
</comment>
<keyword evidence="6" id="KW-0812">Transmembrane</keyword>
<dbReference type="Gene3D" id="1.10.287.130">
    <property type="match status" value="1"/>
</dbReference>
<keyword evidence="4" id="KW-0805">Transcription regulation</keyword>
<evidence type="ECO:0000256" key="4">
    <source>
        <dbReference type="ARBA" id="ARBA00023015"/>
    </source>
</evidence>
<dbReference type="InterPro" id="IPR005467">
    <property type="entry name" value="His_kinase_dom"/>
</dbReference>
<dbReference type="SUPFAM" id="SSF46689">
    <property type="entry name" value="Homeodomain-like"/>
    <property type="match status" value="1"/>
</dbReference>
<name>A0A2T3N4W5_9GAMM</name>
<feature type="domain" description="Histidine kinase" evidence="9">
    <location>
        <begin position="806"/>
        <end position="1019"/>
    </location>
</feature>
<dbReference type="Gene3D" id="2.60.40.10">
    <property type="entry name" value="Immunoglobulins"/>
    <property type="match status" value="1"/>
</dbReference>
<dbReference type="InterPro" id="IPR036097">
    <property type="entry name" value="HisK_dim/P_sf"/>
</dbReference>
<dbReference type="InterPro" id="IPR009057">
    <property type="entry name" value="Homeodomain-like_sf"/>
</dbReference>
<accession>A0A2T3N4W5</accession>
<dbReference type="PROSITE" id="PS01124">
    <property type="entry name" value="HTH_ARAC_FAMILY_2"/>
    <property type="match status" value="1"/>
</dbReference>
<evidence type="ECO:0000313" key="11">
    <source>
        <dbReference type="Proteomes" id="UP000240904"/>
    </source>
</evidence>
<dbReference type="InterPro" id="IPR013783">
    <property type="entry name" value="Ig-like_fold"/>
</dbReference>
<evidence type="ECO:0000256" key="5">
    <source>
        <dbReference type="ARBA" id="ARBA00023163"/>
    </source>
</evidence>
<dbReference type="PRINTS" id="PR00344">
    <property type="entry name" value="BCTRLSENSOR"/>
</dbReference>
<dbReference type="Pfam" id="PF12833">
    <property type="entry name" value="HTH_18"/>
    <property type="match status" value="1"/>
</dbReference>
<feature type="domain" description="HTH araC/xylS-type" evidence="8">
    <location>
        <begin position="1057"/>
        <end position="1155"/>
    </location>
</feature>
<dbReference type="InterPro" id="IPR015943">
    <property type="entry name" value="WD40/YVTN_repeat-like_dom_sf"/>
</dbReference>
<dbReference type="EMBL" id="PYMC01000001">
    <property type="protein sequence ID" value="PSW07471.1"/>
    <property type="molecule type" value="Genomic_DNA"/>
</dbReference>
<evidence type="ECO:0000256" key="7">
    <source>
        <dbReference type="SAM" id="SignalP"/>
    </source>
</evidence>
<gene>
    <name evidence="10" type="ORF">C9I89_01795</name>
</gene>
<keyword evidence="3" id="KW-0597">Phosphoprotein</keyword>
<dbReference type="InterPro" id="IPR011110">
    <property type="entry name" value="Reg_prop"/>
</dbReference>
<dbReference type="PANTHER" id="PTHR43547:SF2">
    <property type="entry name" value="HYBRID SIGNAL TRANSDUCTION HISTIDINE KINASE C"/>
    <property type="match status" value="1"/>
</dbReference>
<dbReference type="Gene3D" id="3.30.565.10">
    <property type="entry name" value="Histidine kinase-like ATPase, C-terminal domain"/>
    <property type="match status" value="1"/>
</dbReference>
<sequence>MLLALKNMNMNKAFIAIVCLLFSLLGRLPAANAGANHAFYPLPHQEQGSLVSAVKIINNTNGGLWFVDVQGELIFYDGRILHSTVDGQGNIIKGVTDAVMVNQSLWLIRDGEAFQYSPAETRLRNLKISQIPLKHVISKGGEVWFANDKGLYLVTERQVRPAFFSLPEGFIATGLYLAGESLFVAGESGLYEFKDHQLIEPMTYPEYQVTAVYADKANQLWVGTNEGLFVNHIEKPYLFKDRKQLSHHYISSISETDSGLWIGTKKGLNLLELESRELHQFLARRHDIFSIDGNQIQALHRDDQGDLWIASNNGINYFPNITTLFKRLRYGMQADLIQAGQINDVIELPDGDIWLATDLGLVELNAELDIVRQITSLGVVNHIAYRNNELWLATERGLKVFSLSSNEQVSYELPPWFNNKHVVSIMVDHYESVWIGMRSTLYRYWPDSQELVSFGSHWQLDPKGDELATIIFEDSAKQVWIGTDYALYRFDAGRLQVIEQTRGQGGVLDLYEDQMAQLWIVNNHSLQFSPDLKNLQPSTIKLMGERANPYCVVSDNKGVWLGSSKGMSHFSFNADLRQHFAPPAGVIENEFYSQACERLLSGKLLFGGREGLLEVTPDKLLQLDTELSQVVIGEIRINHQLRQFAGASEELLLVPFGDSVSFNLGVFPFSGPTKLQFRLSGNEDDSWHSLNGYLLIFDTLHPGNYTLELRIDSLNSELQQVTTFPFQILKPWYLSYWTIGTFILLICSIIMLLISWRSKNVKEQNLHLKQAVFRKTVRIERQKQQLHSSNKQLQYILNVRQNVMAQLSHELRTPLTLILGPVKKMQEASHGEEAEKFSMIARNVERSLHLADQLLAKGALAFLEPEKLCEQLVSPILQATVMSWQMEADQKDIILCLEDKTEGASIKTAPYHLEIMVGNLLSNALKYTATRGCITVTAKNDRVYLTISVADTGKGMSEDIRDSIFTQYFKEGAEFNVESGFGLGLTSVKQLVECYEGDISVISYKGVGSEFVLKLPLYRYDKRGVASAANDCPYIDDLPMTKVAPNTTTDNSTSWRKEVIALVEQHFHDADFGTAAAAKAIFTSERSLQRKFKQEFNMSFKDYVIQFRFEQAQLMLKQGDKISDVALSCGFNDPSYFSARFKNSFGMTPSQFVASAQGCK</sequence>
<evidence type="ECO:0000256" key="1">
    <source>
        <dbReference type="ARBA" id="ARBA00000085"/>
    </source>
</evidence>
<dbReference type="Proteomes" id="UP000240904">
    <property type="component" value="Unassembled WGS sequence"/>
</dbReference>
<dbReference type="SUPFAM" id="SSF55874">
    <property type="entry name" value="ATPase domain of HSP90 chaperone/DNA topoisomerase II/histidine kinase"/>
    <property type="match status" value="1"/>
</dbReference>
<dbReference type="InterPro" id="IPR004358">
    <property type="entry name" value="Sig_transdc_His_kin-like_C"/>
</dbReference>
<dbReference type="SUPFAM" id="SSF63829">
    <property type="entry name" value="Calcium-dependent phosphotriesterase"/>
    <property type="match status" value="1"/>
</dbReference>
<keyword evidence="6" id="KW-1133">Transmembrane helix</keyword>
<dbReference type="GO" id="GO:0000155">
    <property type="term" value="F:phosphorelay sensor kinase activity"/>
    <property type="evidence" value="ECO:0007669"/>
    <property type="project" value="InterPro"/>
</dbReference>
<dbReference type="InterPro" id="IPR003594">
    <property type="entry name" value="HATPase_dom"/>
</dbReference>
<dbReference type="CDD" id="cd00082">
    <property type="entry name" value="HisKA"/>
    <property type="match status" value="1"/>
</dbReference>
<dbReference type="InterPro" id="IPR003661">
    <property type="entry name" value="HisK_dim/P_dom"/>
</dbReference>
<feature type="chain" id="PRO_5015418455" description="histidine kinase" evidence="7">
    <location>
        <begin position="31"/>
        <end position="1160"/>
    </location>
</feature>
<keyword evidence="7" id="KW-0732">Signal</keyword>
<feature type="transmembrane region" description="Helical" evidence="6">
    <location>
        <begin position="732"/>
        <end position="754"/>
    </location>
</feature>
<evidence type="ECO:0000259" key="9">
    <source>
        <dbReference type="PROSITE" id="PS50109"/>
    </source>
</evidence>
<keyword evidence="5" id="KW-0804">Transcription</keyword>
<dbReference type="SUPFAM" id="SSF47384">
    <property type="entry name" value="Homodimeric domain of signal transducing histidine kinase"/>
    <property type="match status" value="1"/>
</dbReference>
<dbReference type="InterPro" id="IPR036890">
    <property type="entry name" value="HATPase_C_sf"/>
</dbReference>
<keyword evidence="6" id="KW-0472">Membrane</keyword>
<dbReference type="Gene3D" id="1.10.10.60">
    <property type="entry name" value="Homeodomain-like"/>
    <property type="match status" value="1"/>
</dbReference>
<dbReference type="OrthoDB" id="9803764at2"/>
<evidence type="ECO:0000313" key="10">
    <source>
        <dbReference type="EMBL" id="PSW07471.1"/>
    </source>
</evidence>
<organism evidence="10 11">
    <name type="scientific">Photobacterium lipolyticum</name>
    <dbReference type="NCBI Taxonomy" id="266810"/>
    <lineage>
        <taxon>Bacteria</taxon>
        <taxon>Pseudomonadati</taxon>
        <taxon>Pseudomonadota</taxon>
        <taxon>Gammaproteobacteria</taxon>
        <taxon>Vibrionales</taxon>
        <taxon>Vibrionaceae</taxon>
        <taxon>Photobacterium</taxon>
    </lineage>
</organism>